<reference evidence="2 3" key="1">
    <citation type="submission" date="2024-04" db="EMBL/GenBank/DDBJ databases">
        <title>Arthrobacter sp. from Plains bison fecal sample.</title>
        <authorList>
            <person name="Ruzzini A."/>
        </authorList>
    </citation>
    <scope>NUCLEOTIDE SEQUENCE [LARGE SCALE GENOMIC DNA]</scope>
    <source>
        <strain evidence="2 3">EINP1</strain>
    </source>
</reference>
<evidence type="ECO:0000313" key="3">
    <source>
        <dbReference type="Proteomes" id="UP001448858"/>
    </source>
</evidence>
<keyword evidence="3" id="KW-1185">Reference proteome</keyword>
<dbReference type="InterPro" id="IPR011009">
    <property type="entry name" value="Kinase-like_dom_sf"/>
</dbReference>
<organism evidence="2 3">
    <name type="scientific">Arthrobacter citreus</name>
    <dbReference type="NCBI Taxonomy" id="1670"/>
    <lineage>
        <taxon>Bacteria</taxon>
        <taxon>Bacillati</taxon>
        <taxon>Actinomycetota</taxon>
        <taxon>Actinomycetes</taxon>
        <taxon>Micrococcales</taxon>
        <taxon>Micrococcaceae</taxon>
        <taxon>Arthrobacter</taxon>
    </lineage>
</organism>
<feature type="domain" description="Protein kinase" evidence="1">
    <location>
        <begin position="27"/>
        <end position="349"/>
    </location>
</feature>
<dbReference type="Proteomes" id="UP001448858">
    <property type="component" value="Chromosome"/>
</dbReference>
<dbReference type="RefSeq" id="WP_342024946.1">
    <property type="nucleotide sequence ID" value="NZ_CP151657.1"/>
</dbReference>
<evidence type="ECO:0000313" key="2">
    <source>
        <dbReference type="EMBL" id="WZP17349.1"/>
    </source>
</evidence>
<gene>
    <name evidence="2" type="ORF">AAE021_07265</name>
</gene>
<accession>A0ABZ3A1T5</accession>
<dbReference type="Gene3D" id="1.10.510.10">
    <property type="entry name" value="Transferase(Phosphotransferase) domain 1"/>
    <property type="match status" value="1"/>
</dbReference>
<dbReference type="SUPFAM" id="SSF56112">
    <property type="entry name" value="Protein kinase-like (PK-like)"/>
    <property type="match status" value="1"/>
</dbReference>
<proteinExistence type="predicted"/>
<dbReference type="PROSITE" id="PS50011">
    <property type="entry name" value="PROTEIN_KINASE_DOM"/>
    <property type="match status" value="1"/>
</dbReference>
<evidence type="ECO:0000259" key="1">
    <source>
        <dbReference type="PROSITE" id="PS50011"/>
    </source>
</evidence>
<name>A0ABZ3A1T5_9MICC</name>
<protein>
    <recommendedName>
        <fullName evidence="1">Protein kinase domain-containing protein</fullName>
    </recommendedName>
</protein>
<dbReference type="EMBL" id="CP151657">
    <property type="protein sequence ID" value="WZP17349.1"/>
    <property type="molecule type" value="Genomic_DNA"/>
</dbReference>
<dbReference type="InterPro" id="IPR000719">
    <property type="entry name" value="Prot_kinase_dom"/>
</dbReference>
<sequence>MTARREDARRLSAVLAAHDDAGVRALVDAAETVGVGIGGTTKTVLINGTTVFLKQLPLTSGEEQDPTSTAGRAHLPFACHYGIGSPSHGAGRELAAHRIASEWVQTGKADFFPLLLGWRVVDMPCGLDLHEFDGDAPPRQWGSHWPQVREQVTAMKDATSSLVLFLEYVPETLGARVRRSLGEDRGEAVFVDAVQQILKATDWMRAEGFQHFDVHPGNILVREGTLLFTDFGLALHRGWNLTVEEAAFMPAHEGYDRDTALMHLFHWVLFELGFTTGPQRLALLRAAAADPATRALAPVRAALGGGADLIARNAAAAVHITEMFATLMQDASATGYTDAHGRHRSVSSS</sequence>